<evidence type="ECO:0000313" key="2">
    <source>
        <dbReference type="Proteomes" id="UP000178684"/>
    </source>
</evidence>
<dbReference type="Proteomes" id="UP000178684">
    <property type="component" value="Unassembled WGS sequence"/>
</dbReference>
<accession>A0A1F5X4V1</accession>
<proteinExistence type="predicted"/>
<dbReference type="EMBL" id="MFIE01000010">
    <property type="protein sequence ID" value="OGF82890.1"/>
    <property type="molecule type" value="Genomic_DNA"/>
</dbReference>
<evidence type="ECO:0000313" key="1">
    <source>
        <dbReference type="EMBL" id="OGF82890.1"/>
    </source>
</evidence>
<gene>
    <name evidence="1" type="ORF">A3B18_01395</name>
</gene>
<sequence>MDSIFVRLRDKRDREFLVDLFQEILSPLEIYCKRGCPDRLRSEIEKRSLKLSMDFEEYLTEITHLLVLHTEPRCDVSGSMRAMLKGDRDIRLNSIRAALKLISLGDVGHLHGHPMLKNAIGHCLDVIETVSARE</sequence>
<reference evidence="1 2" key="1">
    <citation type="journal article" date="2016" name="Nat. Commun.">
        <title>Thousands of microbial genomes shed light on interconnected biogeochemical processes in an aquifer system.</title>
        <authorList>
            <person name="Anantharaman K."/>
            <person name="Brown C.T."/>
            <person name="Hug L.A."/>
            <person name="Sharon I."/>
            <person name="Castelle C.J."/>
            <person name="Probst A.J."/>
            <person name="Thomas B.C."/>
            <person name="Singh A."/>
            <person name="Wilkins M.J."/>
            <person name="Karaoz U."/>
            <person name="Brodie E.L."/>
            <person name="Williams K.H."/>
            <person name="Hubbard S.S."/>
            <person name="Banfield J.F."/>
        </authorList>
    </citation>
    <scope>NUCLEOTIDE SEQUENCE [LARGE SCALE GENOMIC DNA]</scope>
</reference>
<name>A0A1F5X4V1_9BACT</name>
<organism evidence="1 2">
    <name type="scientific">Candidatus Giovannonibacteria bacterium RIFCSPLOWO2_01_FULL_46_13</name>
    <dbReference type="NCBI Taxonomy" id="1798352"/>
    <lineage>
        <taxon>Bacteria</taxon>
        <taxon>Candidatus Giovannoniibacteriota</taxon>
    </lineage>
</organism>
<dbReference type="AlphaFoldDB" id="A0A1F5X4V1"/>
<protein>
    <submittedName>
        <fullName evidence="1">Uncharacterized protein</fullName>
    </submittedName>
</protein>
<comment type="caution">
    <text evidence="1">The sequence shown here is derived from an EMBL/GenBank/DDBJ whole genome shotgun (WGS) entry which is preliminary data.</text>
</comment>